<evidence type="ECO:0008006" key="3">
    <source>
        <dbReference type="Google" id="ProtNLM"/>
    </source>
</evidence>
<comment type="caution">
    <text evidence="1">The sequence shown here is derived from an EMBL/GenBank/DDBJ whole genome shotgun (WGS) entry which is preliminary data.</text>
</comment>
<evidence type="ECO:0000313" key="2">
    <source>
        <dbReference type="Proteomes" id="UP000824782"/>
    </source>
</evidence>
<protein>
    <recommendedName>
        <fullName evidence="3">Secreted protein</fullName>
    </recommendedName>
</protein>
<keyword evidence="2" id="KW-1185">Reference proteome</keyword>
<reference evidence="1" key="1">
    <citation type="thesis" date="2020" institute="ProQuest LLC" country="789 East Eisenhower Parkway, Ann Arbor, MI, USA">
        <title>Comparative Genomics and Chromosome Evolution.</title>
        <authorList>
            <person name="Mudd A.B."/>
        </authorList>
    </citation>
    <scope>NUCLEOTIDE SEQUENCE</scope>
    <source>
        <strain evidence="1">237g6f4</strain>
        <tissue evidence="1">Blood</tissue>
    </source>
</reference>
<name>A0AAV7C5S7_ENGPU</name>
<sequence length="93" mass="10895">MRFARYVELSVLYMQTLRCIYVYHGYYFMADVTRHVAIIDTNAAKLCSLPSCRLVGVAELNLSLYAIMRHTRLCYVYTVHCYRTISSRLPICE</sequence>
<evidence type="ECO:0000313" key="1">
    <source>
        <dbReference type="EMBL" id="KAG8580299.1"/>
    </source>
</evidence>
<dbReference type="EMBL" id="WNYA01000003">
    <property type="protein sequence ID" value="KAG8580299.1"/>
    <property type="molecule type" value="Genomic_DNA"/>
</dbReference>
<gene>
    <name evidence="1" type="ORF">GDO81_007233</name>
</gene>
<proteinExistence type="predicted"/>
<dbReference type="AlphaFoldDB" id="A0AAV7C5S7"/>
<organism evidence="1 2">
    <name type="scientific">Engystomops pustulosus</name>
    <name type="common">Tungara frog</name>
    <name type="synonym">Physalaemus pustulosus</name>
    <dbReference type="NCBI Taxonomy" id="76066"/>
    <lineage>
        <taxon>Eukaryota</taxon>
        <taxon>Metazoa</taxon>
        <taxon>Chordata</taxon>
        <taxon>Craniata</taxon>
        <taxon>Vertebrata</taxon>
        <taxon>Euteleostomi</taxon>
        <taxon>Amphibia</taxon>
        <taxon>Batrachia</taxon>
        <taxon>Anura</taxon>
        <taxon>Neobatrachia</taxon>
        <taxon>Hyloidea</taxon>
        <taxon>Leptodactylidae</taxon>
        <taxon>Leiuperinae</taxon>
        <taxon>Engystomops</taxon>
    </lineage>
</organism>
<accession>A0AAV7C5S7</accession>
<dbReference type="Proteomes" id="UP000824782">
    <property type="component" value="Unassembled WGS sequence"/>
</dbReference>